<accession>A0A1A8ZZX2</accession>
<evidence type="ECO:0000313" key="3">
    <source>
        <dbReference type="Proteomes" id="UP000198765"/>
    </source>
</evidence>
<organism evidence="2 3">
    <name type="scientific">Micromonospora narathiwatensis</name>
    <dbReference type="NCBI Taxonomy" id="299146"/>
    <lineage>
        <taxon>Bacteria</taxon>
        <taxon>Bacillati</taxon>
        <taxon>Actinomycetota</taxon>
        <taxon>Actinomycetes</taxon>
        <taxon>Micromonosporales</taxon>
        <taxon>Micromonosporaceae</taxon>
        <taxon>Micromonospora</taxon>
    </lineage>
</organism>
<evidence type="ECO:0000256" key="1">
    <source>
        <dbReference type="SAM" id="Phobius"/>
    </source>
</evidence>
<name>A0A1A8ZZX2_9ACTN</name>
<feature type="transmembrane region" description="Helical" evidence="1">
    <location>
        <begin position="67"/>
        <end position="88"/>
    </location>
</feature>
<keyword evidence="1" id="KW-0472">Membrane</keyword>
<keyword evidence="1" id="KW-0812">Transmembrane</keyword>
<dbReference type="AlphaFoldDB" id="A0A1A8ZZX2"/>
<proteinExistence type="predicted"/>
<dbReference type="PATRIC" id="fig|299146.4.peg.3563"/>
<dbReference type="Proteomes" id="UP000198765">
    <property type="component" value="Chromosome I"/>
</dbReference>
<keyword evidence="1" id="KW-1133">Transmembrane helix</keyword>
<dbReference type="EMBL" id="LT594324">
    <property type="protein sequence ID" value="SBT49388.1"/>
    <property type="molecule type" value="Genomic_DNA"/>
</dbReference>
<reference evidence="2 3" key="1">
    <citation type="submission" date="2016-06" db="EMBL/GenBank/DDBJ databases">
        <authorList>
            <person name="Kjaerup R.B."/>
            <person name="Dalgaard T.S."/>
            <person name="Juul-Madsen H.R."/>
        </authorList>
    </citation>
    <scope>NUCLEOTIDE SEQUENCE [LARGE SCALE GENOMIC DNA]</scope>
    <source>
        <strain evidence="2 3">DSM 45248</strain>
    </source>
</reference>
<dbReference type="RefSeq" id="WP_167666996.1">
    <property type="nucleotide sequence ID" value="NZ_LT594324.1"/>
</dbReference>
<protein>
    <submittedName>
        <fullName evidence="2">Uncharacterized protein</fullName>
    </submittedName>
</protein>
<sequence>MQFQSIVHLVVAFGGLCYFAGFYFGMRNSVDPEVMRGNVRDGFVVVALILVLPVADVTVTASHLSRWFYYGAYATVLGVMLLLAVRVYRRSTARPAGS</sequence>
<feature type="transmembrane region" description="Helical" evidence="1">
    <location>
        <begin position="38"/>
        <end position="55"/>
    </location>
</feature>
<keyword evidence="3" id="KW-1185">Reference proteome</keyword>
<feature type="transmembrane region" description="Helical" evidence="1">
    <location>
        <begin position="6"/>
        <end position="26"/>
    </location>
</feature>
<gene>
    <name evidence="2" type="ORF">GA0070621_3438</name>
</gene>
<evidence type="ECO:0000313" key="2">
    <source>
        <dbReference type="EMBL" id="SBT49388.1"/>
    </source>
</evidence>